<keyword evidence="1" id="KW-0472">Membrane</keyword>
<accession>A0A0F9J413</accession>
<dbReference type="EMBL" id="LAZR01019065">
    <property type="protein sequence ID" value="KKL93917.1"/>
    <property type="molecule type" value="Genomic_DNA"/>
</dbReference>
<feature type="transmembrane region" description="Helical" evidence="1">
    <location>
        <begin position="82"/>
        <end position="102"/>
    </location>
</feature>
<feature type="transmembrane region" description="Helical" evidence="1">
    <location>
        <begin position="7"/>
        <end position="27"/>
    </location>
</feature>
<gene>
    <name evidence="2" type="ORF">LCGC14_1869900</name>
</gene>
<proteinExistence type="predicted"/>
<comment type="caution">
    <text evidence="2">The sequence shown here is derived from an EMBL/GenBank/DDBJ whole genome shotgun (WGS) entry which is preliminary data.</text>
</comment>
<protein>
    <submittedName>
        <fullName evidence="2">Uncharacterized protein</fullName>
    </submittedName>
</protein>
<organism evidence="2">
    <name type="scientific">marine sediment metagenome</name>
    <dbReference type="NCBI Taxonomy" id="412755"/>
    <lineage>
        <taxon>unclassified sequences</taxon>
        <taxon>metagenomes</taxon>
        <taxon>ecological metagenomes</taxon>
    </lineage>
</organism>
<feature type="transmembrane region" description="Helical" evidence="1">
    <location>
        <begin position="139"/>
        <end position="160"/>
    </location>
</feature>
<evidence type="ECO:0000313" key="2">
    <source>
        <dbReference type="EMBL" id="KKL93917.1"/>
    </source>
</evidence>
<dbReference type="AlphaFoldDB" id="A0A0F9J413"/>
<feature type="transmembrane region" description="Helical" evidence="1">
    <location>
        <begin position="55"/>
        <end position="76"/>
    </location>
</feature>
<name>A0A0F9J413_9ZZZZ</name>
<sequence length="164" mass="16661">MGAGKILCIIGGLISLVATLFFSFYAIEILPGVYLTGYGIGLFMNFGAIFTSGDILGIVFSILYAIGVVSGLLILIGAASRALAIIGSIFALFLGIILLLVTGLTITIMTEINLSVLFFVADPIVDGILPFNLSLGLGSMSLGTVLLVGGGVLGLIGGIVGTSD</sequence>
<keyword evidence="1" id="KW-1133">Transmembrane helix</keyword>
<reference evidence="2" key="1">
    <citation type="journal article" date="2015" name="Nature">
        <title>Complex archaea that bridge the gap between prokaryotes and eukaryotes.</title>
        <authorList>
            <person name="Spang A."/>
            <person name="Saw J.H."/>
            <person name="Jorgensen S.L."/>
            <person name="Zaremba-Niedzwiedzka K."/>
            <person name="Martijn J."/>
            <person name="Lind A.E."/>
            <person name="van Eijk R."/>
            <person name="Schleper C."/>
            <person name="Guy L."/>
            <person name="Ettema T.J."/>
        </authorList>
    </citation>
    <scope>NUCLEOTIDE SEQUENCE</scope>
</reference>
<keyword evidence="1" id="KW-0812">Transmembrane</keyword>
<evidence type="ECO:0000256" key="1">
    <source>
        <dbReference type="SAM" id="Phobius"/>
    </source>
</evidence>